<dbReference type="SUPFAM" id="SSF51197">
    <property type="entry name" value="Clavaminate synthase-like"/>
    <property type="match status" value="1"/>
</dbReference>
<organism evidence="1 2">
    <name type="scientific">Durusdinium trenchii</name>
    <dbReference type="NCBI Taxonomy" id="1381693"/>
    <lineage>
        <taxon>Eukaryota</taxon>
        <taxon>Sar</taxon>
        <taxon>Alveolata</taxon>
        <taxon>Dinophyceae</taxon>
        <taxon>Suessiales</taxon>
        <taxon>Symbiodiniaceae</taxon>
        <taxon>Durusdinium</taxon>
    </lineage>
</organism>
<gene>
    <name evidence="1" type="ORF">SCF082_LOCUS51287</name>
</gene>
<accession>A0ABP0SDG8</accession>
<evidence type="ECO:0008006" key="3">
    <source>
        <dbReference type="Google" id="ProtNLM"/>
    </source>
</evidence>
<dbReference type="Proteomes" id="UP001642464">
    <property type="component" value="Unassembled WGS sequence"/>
</dbReference>
<dbReference type="InterPro" id="IPR008775">
    <property type="entry name" value="Phytyl_CoA_dOase-like"/>
</dbReference>
<proteinExistence type="predicted"/>
<reference evidence="1 2" key="1">
    <citation type="submission" date="2024-02" db="EMBL/GenBank/DDBJ databases">
        <authorList>
            <person name="Chen Y."/>
            <person name="Shah S."/>
            <person name="Dougan E. K."/>
            <person name="Thang M."/>
            <person name="Chan C."/>
        </authorList>
    </citation>
    <scope>NUCLEOTIDE SEQUENCE [LARGE SCALE GENOMIC DNA]</scope>
</reference>
<evidence type="ECO:0000313" key="2">
    <source>
        <dbReference type="Proteomes" id="UP001642464"/>
    </source>
</evidence>
<name>A0ABP0SDG8_9DINO</name>
<sequence length="279" mass="30494">MLFATLSQWIGMLVKLLVTGRYDTVRMKQDSFSEVCFGVVLLVCLRTGGFALVRGPCFSDAGLARAQALAEEELSKVKSQAEQLGLASLAPWEGASFSSGRLDMPLKSGTGALASREDLKELCEKLFRAPCVHSGRGAFWNFPNSGPEHWHRDGQLPLLTAVTVAKGYPKNAGFLRLQPFTHHGAIDEDADSHREPKVHAGESERVAAILQPGDLLLFLYSTKHAAVPNLSDQDRCLLYSVYGPENVQDEINCCDGRPSLKTYSKAEAEILLMMANALQ</sequence>
<comment type="caution">
    <text evidence="1">The sequence shown here is derived from an EMBL/GenBank/DDBJ whole genome shotgun (WGS) entry which is preliminary data.</text>
</comment>
<dbReference type="Gene3D" id="2.60.120.620">
    <property type="entry name" value="q2cbj1_9rhob like domain"/>
    <property type="match status" value="1"/>
</dbReference>
<evidence type="ECO:0000313" key="1">
    <source>
        <dbReference type="EMBL" id="CAK9110426.1"/>
    </source>
</evidence>
<keyword evidence="2" id="KW-1185">Reference proteome</keyword>
<dbReference type="Pfam" id="PF05721">
    <property type="entry name" value="PhyH"/>
    <property type="match status" value="1"/>
</dbReference>
<protein>
    <recommendedName>
        <fullName evidence="3">Phytanoyl-CoA dioxygenase</fullName>
    </recommendedName>
</protein>
<dbReference type="EMBL" id="CAXAMM010043528">
    <property type="protein sequence ID" value="CAK9110426.1"/>
    <property type="molecule type" value="Genomic_DNA"/>
</dbReference>